<dbReference type="InterPro" id="IPR029058">
    <property type="entry name" value="AB_hydrolase_fold"/>
</dbReference>
<evidence type="ECO:0000256" key="1">
    <source>
        <dbReference type="SAM" id="MobiDB-lite"/>
    </source>
</evidence>
<keyword evidence="4" id="KW-0378">Hydrolase</keyword>
<evidence type="ECO:0000313" key="6">
    <source>
        <dbReference type="Proteomes" id="UP000622580"/>
    </source>
</evidence>
<dbReference type="InterPro" id="IPR022742">
    <property type="entry name" value="Hydrolase_4"/>
</dbReference>
<reference evidence="4" key="2">
    <citation type="submission" date="2021-04" db="EMBL/GenBank/DDBJ databases">
        <title>Draft genome assembly of strain Phenylobacterium sp. 20VBR1 using MiniION and Illumina platforms.</title>
        <authorList>
            <person name="Thomas F.A."/>
            <person name="Krishnan K.P."/>
            <person name="Sinha R.K."/>
        </authorList>
    </citation>
    <scope>NUCLEOTIDE SEQUENCE</scope>
    <source>
        <strain evidence="4">20VBR1</strain>
    </source>
</reference>
<gene>
    <name evidence="4" type="ORF">JKL49_11045</name>
    <name evidence="5" type="ORF">JKL49_16225</name>
</gene>
<evidence type="ECO:0000313" key="5">
    <source>
        <dbReference type="EMBL" id="QQZ48852.1"/>
    </source>
</evidence>
<dbReference type="RefSeq" id="WP_215340486.1">
    <property type="nucleotide sequence ID" value="NZ_JAGSGD010000001.1"/>
</dbReference>
<feature type="signal peptide" evidence="2">
    <location>
        <begin position="1"/>
        <end position="20"/>
    </location>
</feature>
<dbReference type="PROSITE" id="PS51257">
    <property type="entry name" value="PROKAR_LIPOPROTEIN"/>
    <property type="match status" value="1"/>
</dbReference>
<evidence type="ECO:0000259" key="3">
    <source>
        <dbReference type="Pfam" id="PF12146"/>
    </source>
</evidence>
<protein>
    <submittedName>
        <fullName evidence="4">Alpha/beta hydrolase</fullName>
    </submittedName>
</protein>
<dbReference type="SUPFAM" id="SSF53474">
    <property type="entry name" value="alpha/beta-Hydrolases"/>
    <property type="match status" value="1"/>
</dbReference>
<dbReference type="EMBL" id="JAGSGD010000001">
    <property type="protein sequence ID" value="MBR7619925.1"/>
    <property type="molecule type" value="Genomic_DNA"/>
</dbReference>
<keyword evidence="2" id="KW-0732">Signal</keyword>
<reference evidence="5" key="1">
    <citation type="submission" date="2021-01" db="EMBL/GenBank/DDBJ databases">
        <title>Genome sequence of Phenylobacterium sp. 20VBR1 isolated from a valley glaceir, Ny-Alesund, Svalbard.</title>
        <authorList>
            <person name="Thomas F.A."/>
            <person name="Krishnan K.P."/>
            <person name="Sinha R.K."/>
        </authorList>
    </citation>
    <scope>NUCLEOTIDE SEQUENCE</scope>
    <source>
        <strain evidence="5">20VBR1</strain>
    </source>
</reference>
<accession>A0A941D0A7</accession>
<dbReference type="Proteomes" id="UP000622580">
    <property type="component" value="Unassembled WGS sequence"/>
</dbReference>
<keyword evidence="6" id="KW-1185">Reference proteome</keyword>
<sequence>MVRALAVAALLLLLAACGRGDLMGPFAESQAPPALSPRFYPPEGWAWGFIQTGNKPTQRYGVAAGWRAPKATVVILPGYGESAEAWFETASGLIRRGYTVWILDRAGQGGSARYTMPRDLGFVSSFDPDVANLRALVRVVIRPPETSPLILLAHADGAVVALRAVETGLAVDGVIVSSPDVAAKAVSTDSAQALAGRAGLGRLPSTDWRPWSRSSPDARGQGLTHDVWRGRVQQAWQTANPDLRMSSASLGWRGAHQAASRAVEANAKAVKADVLMLLPDKTTKEALALCKGLPHCRSVAVPGAFAALHLEQDRFRRPWLDQITGYIAAKVDSERAAEVAPPIGATPVPAPVSEENAPPAP</sequence>
<feature type="domain" description="Serine aminopeptidase S33" evidence="3">
    <location>
        <begin position="68"/>
        <end position="277"/>
    </location>
</feature>
<feature type="chain" id="PRO_5044462945" evidence="2">
    <location>
        <begin position="21"/>
        <end position="361"/>
    </location>
</feature>
<evidence type="ECO:0000313" key="4">
    <source>
        <dbReference type="EMBL" id="MBR7619925.1"/>
    </source>
</evidence>
<feature type="region of interest" description="Disordered" evidence="1">
    <location>
        <begin position="338"/>
        <end position="361"/>
    </location>
</feature>
<dbReference type="Gene3D" id="3.40.50.1820">
    <property type="entry name" value="alpha/beta hydrolase"/>
    <property type="match status" value="1"/>
</dbReference>
<organism evidence="4 6">
    <name type="scientific">Phenylobacterium glaciei</name>
    <dbReference type="NCBI Taxonomy" id="2803784"/>
    <lineage>
        <taxon>Bacteria</taxon>
        <taxon>Pseudomonadati</taxon>
        <taxon>Pseudomonadota</taxon>
        <taxon>Alphaproteobacteria</taxon>
        <taxon>Caulobacterales</taxon>
        <taxon>Caulobacteraceae</taxon>
        <taxon>Phenylobacterium</taxon>
    </lineage>
</organism>
<dbReference type="EMBL" id="CP068570">
    <property type="protein sequence ID" value="QQZ48852.1"/>
    <property type="molecule type" value="Genomic_DNA"/>
</dbReference>
<proteinExistence type="predicted"/>
<dbReference type="Pfam" id="PF12146">
    <property type="entry name" value="Hydrolase_4"/>
    <property type="match status" value="1"/>
</dbReference>
<dbReference type="AlphaFoldDB" id="A0A941D0A7"/>
<evidence type="ECO:0000256" key="2">
    <source>
        <dbReference type="SAM" id="SignalP"/>
    </source>
</evidence>
<dbReference type="GO" id="GO:0016787">
    <property type="term" value="F:hydrolase activity"/>
    <property type="evidence" value="ECO:0007669"/>
    <property type="project" value="UniProtKB-KW"/>
</dbReference>
<name>A0A941D0A7_9CAUL</name>